<dbReference type="AlphaFoldDB" id="A0A9D3VTG6"/>
<reference evidence="1 2" key="1">
    <citation type="journal article" date="2021" name="Plant Biotechnol. J.">
        <title>Multi-omics assisted identification of the key and species-specific regulatory components of drought-tolerant mechanisms in Gossypium stocksii.</title>
        <authorList>
            <person name="Yu D."/>
            <person name="Ke L."/>
            <person name="Zhang D."/>
            <person name="Wu Y."/>
            <person name="Sun Y."/>
            <person name="Mei J."/>
            <person name="Sun J."/>
            <person name="Sun Y."/>
        </authorList>
    </citation>
    <scope>NUCLEOTIDE SEQUENCE [LARGE SCALE GENOMIC DNA]</scope>
    <source>
        <strain evidence="2">cv. E1</strain>
        <tissue evidence="1">Leaf</tissue>
    </source>
</reference>
<sequence>MFIGYAESIASIIEKHGGQVFCVHPDDVLTKVVREFYAPLMSLNNSFIYVRGTLVLLDAYSINAQYALLDEQDEHTQFTITVTIAGLTQVLQNLYIEGTKWKVSRQDCYTMERTLLKPNY</sequence>
<comment type="caution">
    <text evidence="1">The sequence shown here is derived from an EMBL/GenBank/DDBJ whole genome shotgun (WGS) entry which is preliminary data.</text>
</comment>
<name>A0A9D3VTG6_9ROSI</name>
<evidence type="ECO:0000313" key="2">
    <source>
        <dbReference type="Proteomes" id="UP000828251"/>
    </source>
</evidence>
<organism evidence="1 2">
    <name type="scientific">Gossypium stocksii</name>
    <dbReference type="NCBI Taxonomy" id="47602"/>
    <lineage>
        <taxon>Eukaryota</taxon>
        <taxon>Viridiplantae</taxon>
        <taxon>Streptophyta</taxon>
        <taxon>Embryophyta</taxon>
        <taxon>Tracheophyta</taxon>
        <taxon>Spermatophyta</taxon>
        <taxon>Magnoliopsida</taxon>
        <taxon>eudicotyledons</taxon>
        <taxon>Gunneridae</taxon>
        <taxon>Pentapetalae</taxon>
        <taxon>rosids</taxon>
        <taxon>malvids</taxon>
        <taxon>Malvales</taxon>
        <taxon>Malvaceae</taxon>
        <taxon>Malvoideae</taxon>
        <taxon>Gossypium</taxon>
    </lineage>
</organism>
<dbReference type="Proteomes" id="UP000828251">
    <property type="component" value="Unassembled WGS sequence"/>
</dbReference>
<dbReference type="EMBL" id="JAIQCV010000005">
    <property type="protein sequence ID" value="KAH1096972.1"/>
    <property type="molecule type" value="Genomic_DNA"/>
</dbReference>
<accession>A0A9D3VTG6</accession>
<proteinExistence type="predicted"/>
<gene>
    <name evidence="1" type="ORF">J1N35_013893</name>
</gene>
<keyword evidence="2" id="KW-1185">Reference proteome</keyword>
<protein>
    <submittedName>
        <fullName evidence="1">Uncharacterized protein</fullName>
    </submittedName>
</protein>
<evidence type="ECO:0000313" key="1">
    <source>
        <dbReference type="EMBL" id="KAH1096972.1"/>
    </source>
</evidence>